<dbReference type="PROSITE" id="PS50158">
    <property type="entry name" value="ZF_CCHC"/>
    <property type="match status" value="1"/>
</dbReference>
<dbReference type="EMBL" id="CAJNOU010000378">
    <property type="protein sequence ID" value="CAF0978002.1"/>
    <property type="molecule type" value="Genomic_DNA"/>
</dbReference>
<evidence type="ECO:0000313" key="4">
    <source>
        <dbReference type="EMBL" id="CAF0978002.1"/>
    </source>
</evidence>
<dbReference type="AlphaFoldDB" id="A0A814EX21"/>
<dbReference type="GO" id="GO:0008270">
    <property type="term" value="F:zinc ion binding"/>
    <property type="evidence" value="ECO:0007669"/>
    <property type="project" value="UniProtKB-KW"/>
</dbReference>
<dbReference type="PANTHER" id="PTHR33194">
    <property type="entry name" value="ZINC KNUCKLE DOMAINCONTAINING PROTEIN"/>
    <property type="match status" value="1"/>
</dbReference>
<feature type="domain" description="CCHC-type" evidence="3">
    <location>
        <begin position="495"/>
        <end position="510"/>
    </location>
</feature>
<dbReference type="Pfam" id="PF00098">
    <property type="entry name" value="zf-CCHC"/>
    <property type="match status" value="1"/>
</dbReference>
<name>A0A814EX21_9BILA</name>
<comment type="caution">
    <text evidence="4">The sequence shown here is derived from an EMBL/GenBank/DDBJ whole genome shotgun (WGS) entry which is preliminary data.</text>
</comment>
<evidence type="ECO:0000256" key="1">
    <source>
        <dbReference type="PROSITE-ProRule" id="PRU00047"/>
    </source>
</evidence>
<dbReference type="InterPro" id="IPR036875">
    <property type="entry name" value="Znf_CCHC_sf"/>
</dbReference>
<reference evidence="4" key="1">
    <citation type="submission" date="2021-02" db="EMBL/GenBank/DDBJ databases">
        <authorList>
            <person name="Nowell W R."/>
        </authorList>
    </citation>
    <scope>NUCLEOTIDE SEQUENCE</scope>
</reference>
<dbReference type="InterPro" id="IPR001878">
    <property type="entry name" value="Znf_CCHC"/>
</dbReference>
<dbReference type="Proteomes" id="UP000663889">
    <property type="component" value="Unassembled WGS sequence"/>
</dbReference>
<sequence>MTNDDSPSNLNEDTKTIEKTMQPVLTTQAQHISTPNESVRRHVRILAEEERIDADKWLSILNQVYDDLNYSPSQRIDYTIKFLNEEQKTWYEQNKDEVKDDWTLFRERLKQNSSNYKLTRTTAPSINISTLNNTEVVVLEDLIDAKFDKYAGVGDAKNWLLQTMNQFKACGLRRDDQIEAIPLLLEDDAYLWYADNSDAIFNFETFTKLFLQQFKSTISSSTSSKGGTGTLVTTVPDYSSTSHLQRTVADEIIKKPTYFRGSQDDVHDWLDKLEQRFTMANWNDEQKLRYISIHLQDDAYRWWMQTSTSIKTWSAFITAITQAFGSTKVQELAFEQLKWYKQTVNQSITQYYDKIIELCKKVDPVMPDSLKLKYLMVGVKESLKMHVALQDPKTTEAFLLSAKKIEDVLSITKTNNELSDNDITIINATGYQNQVRDRATFTRTSNNKFNQKNPWNANASRTRTNSSQGIPVGNNANRQNKFSNSTRSTQKLGACYNCGTPGHYARDCTRPHFQ</sequence>
<organism evidence="4 5">
    <name type="scientific">Rotaria sordida</name>
    <dbReference type="NCBI Taxonomy" id="392033"/>
    <lineage>
        <taxon>Eukaryota</taxon>
        <taxon>Metazoa</taxon>
        <taxon>Spiralia</taxon>
        <taxon>Gnathifera</taxon>
        <taxon>Rotifera</taxon>
        <taxon>Eurotatoria</taxon>
        <taxon>Bdelloidea</taxon>
        <taxon>Philodinida</taxon>
        <taxon>Philodinidae</taxon>
        <taxon>Rotaria</taxon>
    </lineage>
</organism>
<keyword evidence="1" id="KW-0862">Zinc</keyword>
<evidence type="ECO:0000313" key="5">
    <source>
        <dbReference type="Proteomes" id="UP000663889"/>
    </source>
</evidence>
<evidence type="ECO:0000256" key="2">
    <source>
        <dbReference type="SAM" id="MobiDB-lite"/>
    </source>
</evidence>
<dbReference type="SUPFAM" id="SSF57756">
    <property type="entry name" value="Retrovirus zinc finger-like domains"/>
    <property type="match status" value="1"/>
</dbReference>
<feature type="region of interest" description="Disordered" evidence="2">
    <location>
        <begin position="443"/>
        <end position="485"/>
    </location>
</feature>
<evidence type="ECO:0000259" key="3">
    <source>
        <dbReference type="PROSITE" id="PS50158"/>
    </source>
</evidence>
<dbReference type="InterPro" id="IPR005162">
    <property type="entry name" value="Retrotrans_gag_dom"/>
</dbReference>
<accession>A0A814EX21</accession>
<dbReference type="Pfam" id="PF03732">
    <property type="entry name" value="Retrotrans_gag"/>
    <property type="match status" value="1"/>
</dbReference>
<gene>
    <name evidence="4" type="ORF">SEV965_LOCUS9605</name>
</gene>
<keyword evidence="1" id="KW-0863">Zinc-finger</keyword>
<dbReference type="SMART" id="SM00343">
    <property type="entry name" value="ZnF_C2HC"/>
    <property type="match status" value="1"/>
</dbReference>
<dbReference type="Gene3D" id="4.10.60.10">
    <property type="entry name" value="Zinc finger, CCHC-type"/>
    <property type="match status" value="1"/>
</dbReference>
<dbReference type="GO" id="GO:0003676">
    <property type="term" value="F:nucleic acid binding"/>
    <property type="evidence" value="ECO:0007669"/>
    <property type="project" value="InterPro"/>
</dbReference>
<dbReference type="PANTHER" id="PTHR33194:SF4">
    <property type="entry name" value="CCHC-TYPE DOMAIN-CONTAINING PROTEIN"/>
    <property type="match status" value="1"/>
</dbReference>
<protein>
    <recommendedName>
        <fullName evidence="3">CCHC-type domain-containing protein</fullName>
    </recommendedName>
</protein>
<proteinExistence type="predicted"/>
<keyword evidence="1" id="KW-0479">Metal-binding</keyword>